<comment type="caution">
    <text evidence="8">The sequence shown here is derived from an EMBL/GenBank/DDBJ whole genome shotgun (WGS) entry which is preliminary data.</text>
</comment>
<evidence type="ECO:0000256" key="2">
    <source>
        <dbReference type="ARBA" id="ARBA00022801"/>
    </source>
</evidence>
<dbReference type="SUPFAM" id="SSF52540">
    <property type="entry name" value="P-loop containing nucleoside triphosphate hydrolases"/>
    <property type="match status" value="1"/>
</dbReference>
<accession>H0QYP6</accession>
<dbReference type="STRING" id="1077974.GOEFS_042_00380"/>
<feature type="domain" description="Helicase ATP-binding" evidence="6">
    <location>
        <begin position="143"/>
        <end position="306"/>
    </location>
</feature>
<dbReference type="GO" id="GO:0005524">
    <property type="term" value="F:ATP binding"/>
    <property type="evidence" value="ECO:0007669"/>
    <property type="project" value="UniProtKB-KW"/>
</dbReference>
<feature type="domain" description="Helicase C-terminal" evidence="7">
    <location>
        <begin position="348"/>
        <end position="518"/>
    </location>
</feature>
<dbReference type="PANTHER" id="PTHR18934:SF99">
    <property type="entry name" value="ATP-DEPENDENT RNA HELICASE DHX37-RELATED"/>
    <property type="match status" value="1"/>
</dbReference>
<dbReference type="PROSITE" id="PS51194">
    <property type="entry name" value="HELICASE_CTER"/>
    <property type="match status" value="1"/>
</dbReference>
<name>H0QYP6_9ACTN</name>
<dbReference type="Pfam" id="PF21010">
    <property type="entry name" value="HA2_C"/>
    <property type="match status" value="1"/>
</dbReference>
<evidence type="ECO:0000259" key="7">
    <source>
        <dbReference type="PROSITE" id="PS51194"/>
    </source>
</evidence>
<dbReference type="Pfam" id="PF11898">
    <property type="entry name" value="DUF3418"/>
    <property type="match status" value="1"/>
</dbReference>
<dbReference type="GO" id="GO:0016787">
    <property type="term" value="F:hydrolase activity"/>
    <property type="evidence" value="ECO:0007669"/>
    <property type="project" value="UniProtKB-KW"/>
</dbReference>
<reference evidence="8 9" key="1">
    <citation type="submission" date="2011-12" db="EMBL/GenBank/DDBJ databases">
        <title>Whole genome shotgun sequence of Gordonia effusa NBRC 100432.</title>
        <authorList>
            <person name="Yoshida I."/>
            <person name="Takarada H."/>
            <person name="Hosoyama A."/>
            <person name="Tsuchikane K."/>
            <person name="Katsumata H."/>
            <person name="Yamazaki S."/>
            <person name="Fujita N."/>
        </authorList>
    </citation>
    <scope>NUCLEOTIDE SEQUENCE [LARGE SCALE GENOMIC DNA]</scope>
    <source>
        <strain evidence="8 9">NBRC 100432</strain>
    </source>
</reference>
<proteinExistence type="predicted"/>
<organism evidence="8 9">
    <name type="scientific">Gordonia effusa NBRC 100432</name>
    <dbReference type="NCBI Taxonomy" id="1077974"/>
    <lineage>
        <taxon>Bacteria</taxon>
        <taxon>Bacillati</taxon>
        <taxon>Actinomycetota</taxon>
        <taxon>Actinomycetes</taxon>
        <taxon>Mycobacteriales</taxon>
        <taxon>Gordoniaceae</taxon>
        <taxon>Gordonia</taxon>
    </lineage>
</organism>
<evidence type="ECO:0000259" key="6">
    <source>
        <dbReference type="PROSITE" id="PS51192"/>
    </source>
</evidence>
<dbReference type="InterPro" id="IPR001650">
    <property type="entry name" value="Helicase_C-like"/>
</dbReference>
<evidence type="ECO:0000256" key="3">
    <source>
        <dbReference type="ARBA" id="ARBA00022806"/>
    </source>
</evidence>
<dbReference type="InterPro" id="IPR011545">
    <property type="entry name" value="DEAD/DEAH_box_helicase_dom"/>
</dbReference>
<evidence type="ECO:0000256" key="4">
    <source>
        <dbReference type="ARBA" id="ARBA00022840"/>
    </source>
</evidence>
<dbReference type="Proteomes" id="UP000035034">
    <property type="component" value="Unassembled WGS sequence"/>
</dbReference>
<dbReference type="Pfam" id="PF00271">
    <property type="entry name" value="Helicase_C"/>
    <property type="match status" value="1"/>
</dbReference>
<gene>
    <name evidence="8" type="primary">hrpA</name>
    <name evidence="8" type="ORF">GOEFS_042_00380</name>
</gene>
<keyword evidence="1" id="KW-0547">Nucleotide-binding</keyword>
<keyword evidence="9" id="KW-1185">Reference proteome</keyword>
<evidence type="ECO:0000313" key="9">
    <source>
        <dbReference type="Proteomes" id="UP000035034"/>
    </source>
</evidence>
<keyword evidence="2" id="KW-0378">Hydrolase</keyword>
<evidence type="ECO:0000256" key="5">
    <source>
        <dbReference type="SAM" id="MobiDB-lite"/>
    </source>
</evidence>
<dbReference type="SMART" id="SM00847">
    <property type="entry name" value="HA2"/>
    <property type="match status" value="1"/>
</dbReference>
<feature type="region of interest" description="Disordered" evidence="5">
    <location>
        <begin position="81"/>
        <end position="104"/>
    </location>
</feature>
<dbReference type="InterPro" id="IPR003593">
    <property type="entry name" value="AAA+_ATPase"/>
</dbReference>
<keyword evidence="3 8" id="KW-0347">Helicase</keyword>
<keyword evidence="4" id="KW-0067">ATP-binding</keyword>
<dbReference type="PROSITE" id="PS51192">
    <property type="entry name" value="HELICASE_ATP_BIND_1"/>
    <property type="match status" value="1"/>
</dbReference>
<feature type="compositionally biased region" description="Low complexity" evidence="5">
    <location>
        <begin position="83"/>
        <end position="92"/>
    </location>
</feature>
<dbReference type="GO" id="GO:0003724">
    <property type="term" value="F:RNA helicase activity"/>
    <property type="evidence" value="ECO:0007669"/>
    <property type="project" value="InterPro"/>
</dbReference>
<dbReference type="NCBIfam" id="TIGR01967">
    <property type="entry name" value="DEAH_box_HrpA"/>
    <property type="match status" value="1"/>
</dbReference>
<dbReference type="InterPro" id="IPR011709">
    <property type="entry name" value="DEAD-box_helicase_OB_fold"/>
</dbReference>
<evidence type="ECO:0000313" key="8">
    <source>
        <dbReference type="EMBL" id="GAB17947.1"/>
    </source>
</evidence>
<dbReference type="SMART" id="SM00487">
    <property type="entry name" value="DEXDc"/>
    <property type="match status" value="1"/>
</dbReference>
<dbReference type="InterPro" id="IPR024590">
    <property type="entry name" value="HrpA_C"/>
</dbReference>
<dbReference type="GO" id="GO:0003723">
    <property type="term" value="F:RNA binding"/>
    <property type="evidence" value="ECO:0007669"/>
    <property type="project" value="TreeGrafter"/>
</dbReference>
<dbReference type="PANTHER" id="PTHR18934">
    <property type="entry name" value="ATP-DEPENDENT RNA HELICASE"/>
    <property type="match status" value="1"/>
</dbReference>
<dbReference type="NCBIfam" id="NF008348">
    <property type="entry name" value="PRK11131.1"/>
    <property type="match status" value="1"/>
</dbReference>
<dbReference type="InterPro" id="IPR027417">
    <property type="entry name" value="P-loop_NTPase"/>
</dbReference>
<dbReference type="CDD" id="cd18791">
    <property type="entry name" value="SF2_C_RHA"/>
    <property type="match status" value="1"/>
</dbReference>
<dbReference type="FunFam" id="1.20.120.1080:FF:000005">
    <property type="entry name" value="ATP-dependent helicase HrpA"/>
    <property type="match status" value="1"/>
</dbReference>
<dbReference type="SMART" id="SM00382">
    <property type="entry name" value="AAA"/>
    <property type="match status" value="1"/>
</dbReference>
<dbReference type="InterPro" id="IPR007502">
    <property type="entry name" value="Helicase-assoc_dom"/>
</dbReference>
<dbReference type="eggNOG" id="COG1643">
    <property type="taxonomic scope" value="Bacteria"/>
</dbReference>
<dbReference type="InterPro" id="IPR014001">
    <property type="entry name" value="Helicase_ATP-bd"/>
</dbReference>
<dbReference type="Gene3D" id="3.40.50.300">
    <property type="entry name" value="P-loop containing nucleotide triphosphate hydrolases"/>
    <property type="match status" value="2"/>
</dbReference>
<protein>
    <submittedName>
        <fullName evidence="8">ATP-dependent RNA helicase HrpA</fullName>
    </submittedName>
</protein>
<dbReference type="Pfam" id="PF07717">
    <property type="entry name" value="OB_NTP_bind"/>
    <property type="match status" value="1"/>
</dbReference>
<dbReference type="EMBL" id="BAEH01000042">
    <property type="protein sequence ID" value="GAB17947.1"/>
    <property type="molecule type" value="Genomic_DNA"/>
</dbReference>
<evidence type="ECO:0000256" key="1">
    <source>
        <dbReference type="ARBA" id="ARBA00022741"/>
    </source>
</evidence>
<dbReference type="InterPro" id="IPR010222">
    <property type="entry name" value="RNA_helicase_HrpA"/>
</dbReference>
<dbReference type="Pfam" id="PF00270">
    <property type="entry name" value="DEAD"/>
    <property type="match status" value="1"/>
</dbReference>
<sequence length="1365" mass="149668">MAYIMPVAVHSAALSPDAGRAALSMWMSRAGDPSRILISAMPPSETTDSATTISAPDIKKYRQALDELTLIDAHRLGRRLDSFRGSGRSGKSSARRGSKPPTWESLTADLAKAQSRIARRTELVPTLTYPDDLPVSTAREEISAAIAEHQVVVIAGETGSGKTTQLPKICLELGRGIRGAIGHTQPRRIAASSVATRIAEETKTDLGDAIGYSVRFADKTGADTLVKVMTDGILLREIASDPMLRAYDTLIIDEAHERSLNIDFILGFLKRLLPRRPDLKVIITSATIEPDRFARHFAVDGTDDAVPILEVSGRAYPVDIRYRPWGEPGDSAEIDTDNDHADLDQIGAIDAAIGELWSTSGGGRGDILIFLPTERDIRDTADALKHRANKGAEIVPLFARLSNAEQRRVFTPSDGRRIVLATNVAETSLTVPGIRYVIDTGTARVARYSTRTKVNRLPIEPVSQASARQRAGRCGRVAPGICIRLYSEDDFDSRSEFTDPEILRTNLAGVILSMLSLRLGDIADFPFVQAPGDRAIRDGVAVLHELGAIESPSSNSAPPRLTRVGRELATLPVDPRLGRMLVEAHHLGCLDDVLVIAAALSLPDVRERPVDHRQAADESHRRFDVPGSDFLSYLELWDYLNEQRSTLSSSKFRRTCEREFLHWVRIREWRDLHRQLTSIVTDLNWSTSATQRDADAIHRSILSGLLSNIAARNGDSREYTGARNTTLMIFPGSSLSKKSPPFIMAAELLETSRLFAHTVARVDPLWAEKLAGDLVKRVYSEPHWSSKRGSTMAHERVTLYGVPLVASRRVTYTSIDPELCREMFIRHALVEGDWRTEHKFFTHNRALLDDAADIEHRARRGDITITDDQLYEFYDKRIPAEVTSARHFDAWWRTARRADATMLDLAESDVVGTADTPVAATDFPGAWAQGTLRLDLTYKFAPGDPDDGVSVVIPAALLHHVRPAGFDWSVPGMRAELATELVKSLPKSLRKSMAPASRFAEAALARLKPRSEPLTKGLARELSAMTGLSIAAGDFDTDAIPAHLRVNFRVIDADGATVSTGKSLSALQSGGGGGSAKRPAAVVRRWTAESIGNLPREKTDTVAGQQVTRYPTLKVVDGGVSRILATTPTQANRMLHEAVCALLSAALPSLPVRITRTLDPAGTLALSQSPYRTVELMLAECTARAVFECVTPAMTADIRTPEQFDMLRKNVSGPVAEKAVSVFDAMVDALREVAPTRTEIDANAGSLAADDVADQLHNLIYSGFVAATALTHLRSIPRYLHAARIRLEQLAIAPDRDAAGLAVIDRVVEAWNQRLAQLPPGRRDAFNESATWLVEELRVGIFAQRLGTAYPVSEKRIRRAFDEFR</sequence>
<dbReference type="Gene3D" id="1.20.120.1080">
    <property type="match status" value="1"/>
</dbReference>
<dbReference type="SMART" id="SM00490">
    <property type="entry name" value="HELICc"/>
    <property type="match status" value="1"/>
</dbReference>